<name>A0A9D5CYL2_9LILI</name>
<feature type="repeat" description="PPR" evidence="2">
    <location>
        <begin position="117"/>
        <end position="151"/>
    </location>
</feature>
<feature type="repeat" description="PPR" evidence="2">
    <location>
        <begin position="491"/>
        <end position="525"/>
    </location>
</feature>
<keyword evidence="5" id="KW-1185">Reference proteome</keyword>
<dbReference type="GO" id="GO:0003723">
    <property type="term" value="F:RNA binding"/>
    <property type="evidence" value="ECO:0007669"/>
    <property type="project" value="InterPro"/>
</dbReference>
<feature type="repeat" description="PPR" evidence="2">
    <location>
        <begin position="223"/>
        <end position="253"/>
    </location>
</feature>
<dbReference type="PROSITE" id="PS51375">
    <property type="entry name" value="PPR"/>
    <property type="match status" value="6"/>
</dbReference>
<evidence type="ECO:0000313" key="5">
    <source>
        <dbReference type="Proteomes" id="UP001085076"/>
    </source>
</evidence>
<comment type="caution">
    <text evidence="4">The sequence shown here is derived from an EMBL/GenBank/DDBJ whole genome shotgun (WGS) entry which is preliminary data.</text>
</comment>
<dbReference type="Pfam" id="PF20431">
    <property type="entry name" value="E_motif"/>
    <property type="match status" value="1"/>
</dbReference>
<dbReference type="InterPro" id="IPR046848">
    <property type="entry name" value="E_motif"/>
</dbReference>
<reference evidence="4" key="1">
    <citation type="submission" date="2021-03" db="EMBL/GenBank/DDBJ databases">
        <authorList>
            <person name="Li Z."/>
            <person name="Yang C."/>
        </authorList>
    </citation>
    <scope>NUCLEOTIDE SEQUENCE</scope>
    <source>
        <strain evidence="4">Dzin_1.0</strain>
        <tissue evidence="4">Leaf</tissue>
    </source>
</reference>
<evidence type="ECO:0000313" key="4">
    <source>
        <dbReference type="EMBL" id="KAJ0982116.1"/>
    </source>
</evidence>
<protein>
    <recommendedName>
        <fullName evidence="3">DYW domain-containing protein</fullName>
    </recommendedName>
</protein>
<dbReference type="InterPro" id="IPR011990">
    <property type="entry name" value="TPR-like_helical_dom_sf"/>
</dbReference>
<dbReference type="GO" id="GO:0009451">
    <property type="term" value="P:RNA modification"/>
    <property type="evidence" value="ECO:0007669"/>
    <property type="project" value="InterPro"/>
</dbReference>
<proteinExistence type="predicted"/>
<dbReference type="PANTHER" id="PTHR47926">
    <property type="entry name" value="PENTATRICOPEPTIDE REPEAT-CONTAINING PROTEIN"/>
    <property type="match status" value="1"/>
</dbReference>
<dbReference type="InterPro" id="IPR032867">
    <property type="entry name" value="DYW_dom"/>
</dbReference>
<dbReference type="AlphaFoldDB" id="A0A9D5CYL2"/>
<evidence type="ECO:0000259" key="3">
    <source>
        <dbReference type="Pfam" id="PF14432"/>
    </source>
</evidence>
<dbReference type="PANTHER" id="PTHR47926:SF541">
    <property type="entry name" value="DYW DOMAIN-CONTAINING PROTEIN"/>
    <property type="match status" value="1"/>
</dbReference>
<dbReference type="FunFam" id="1.25.40.10:FF:000566">
    <property type="entry name" value="Pentatricopeptide repeat-containing protein"/>
    <property type="match status" value="1"/>
</dbReference>
<dbReference type="InterPro" id="IPR002885">
    <property type="entry name" value="PPR_rpt"/>
</dbReference>
<dbReference type="GO" id="GO:0008270">
    <property type="term" value="F:zinc ion binding"/>
    <property type="evidence" value="ECO:0007669"/>
    <property type="project" value="InterPro"/>
</dbReference>
<dbReference type="InterPro" id="IPR046960">
    <property type="entry name" value="PPR_At4g14850-like_plant"/>
</dbReference>
<dbReference type="Pfam" id="PF13041">
    <property type="entry name" value="PPR_2"/>
    <property type="match status" value="3"/>
</dbReference>
<dbReference type="Pfam" id="PF14432">
    <property type="entry name" value="DYW_deaminase"/>
    <property type="match status" value="1"/>
</dbReference>
<feature type="repeat" description="PPR" evidence="2">
    <location>
        <begin position="254"/>
        <end position="288"/>
    </location>
</feature>
<dbReference type="Pfam" id="PF01535">
    <property type="entry name" value="PPR"/>
    <property type="match status" value="7"/>
</dbReference>
<feature type="domain" description="DYW" evidence="3">
    <location>
        <begin position="706"/>
        <end position="798"/>
    </location>
</feature>
<gene>
    <name evidence="4" type="ORF">J5N97_010371</name>
</gene>
<dbReference type="Proteomes" id="UP001085076">
    <property type="component" value="Miscellaneous, Linkage group lg02"/>
</dbReference>
<organism evidence="4 5">
    <name type="scientific">Dioscorea zingiberensis</name>
    <dbReference type="NCBI Taxonomy" id="325984"/>
    <lineage>
        <taxon>Eukaryota</taxon>
        <taxon>Viridiplantae</taxon>
        <taxon>Streptophyta</taxon>
        <taxon>Embryophyta</taxon>
        <taxon>Tracheophyta</taxon>
        <taxon>Spermatophyta</taxon>
        <taxon>Magnoliopsida</taxon>
        <taxon>Liliopsida</taxon>
        <taxon>Dioscoreales</taxon>
        <taxon>Dioscoreaceae</taxon>
        <taxon>Dioscorea</taxon>
    </lineage>
</organism>
<sequence length="812" mass="90825">MPRTVLHFSVSSDVRAIASRYAAQLHNLSAVRHRLPLLRALHARILTSGFVPRAHILNRLIDLYAKSGDLHSANRLFDSSPLPDAVARTSLLTAYSNSGLLPLARQVFDETPLWTRDTVFYNAMISAYSRASYGLPAVSVFREMLRDGFCPDDYTYTSILSASASIPDLTIHQCQLLHCGVVKSGAEHRVSVSNALIALYFKCGASDGMVSAREVFDRMVDKDELTWTTMVVGYVRRGDIEGARLVFDDMDERFDVVWNAMISGYAQHGLFLEALELFRRMHLCNIPLDEFSYTSTISACVNAGFFKQGKAVHAHIIRVEPSFEPESALPVENVLVTLYSNCGKVDVARKLFDGIQKKDHVSWNAILTGYLNSGNIHDALGIFNAMPSKNPLAWMVMISGFVHNGLAEESLKLFNQMRNEGLIPCDYTYAGTFAACGELGALEHGRQLHAQLIRFGYESSNSAGNALLTMYAKCGAVDEADLVFLEMPYLDHVSWNAMISALAHHGHGNEAIKLFDRMVMEGIYPDRISFLTVLSACSHGGLVDEGFRYFEAMERDYGIRPEEDHYARLIDLLGRAGRITEARKVIESMPFKPGPLVWEAVLTSCRLKGDMDLGIQAAEQLFNTIPQQDGTYVLLSNIYAAVGLWEDVARVRKLMRERGVKKEPGCSWIEVANKVNVFLVNDVRHPEVHEVYNFLDALGSKMRKLGYVPDTRFVLHDMETEQKEYVLSTHSEKLAVGYGLLKLPVGATVRVLKNIRICGDCHTAILFMSKAVGREIIVRDVKRFHHFKDGECSCGNYWLSPEEHTSRIALET</sequence>
<dbReference type="OrthoDB" id="185373at2759"/>
<evidence type="ECO:0000256" key="2">
    <source>
        <dbReference type="PROSITE-ProRule" id="PRU00708"/>
    </source>
</evidence>
<keyword evidence="1" id="KW-0677">Repeat</keyword>
<dbReference type="FunFam" id="1.25.40.10:FF:000677">
    <property type="entry name" value="Pentatricopeptide repeat-containing protein"/>
    <property type="match status" value="1"/>
</dbReference>
<dbReference type="EMBL" id="JAGGNH010000002">
    <property type="protein sequence ID" value="KAJ0982116.1"/>
    <property type="molecule type" value="Genomic_DNA"/>
</dbReference>
<accession>A0A9D5CYL2</accession>
<dbReference type="Gene3D" id="1.25.40.10">
    <property type="entry name" value="Tetratricopeptide repeat domain"/>
    <property type="match status" value="4"/>
</dbReference>
<evidence type="ECO:0000256" key="1">
    <source>
        <dbReference type="ARBA" id="ARBA00022737"/>
    </source>
</evidence>
<feature type="repeat" description="PPR" evidence="2">
    <location>
        <begin position="359"/>
        <end position="389"/>
    </location>
</feature>
<dbReference type="NCBIfam" id="TIGR00756">
    <property type="entry name" value="PPR"/>
    <property type="match status" value="7"/>
</dbReference>
<reference evidence="4" key="2">
    <citation type="journal article" date="2022" name="Hortic Res">
        <title>The genome of Dioscorea zingiberensis sheds light on the biosynthesis, origin and evolution of the medicinally important diosgenin saponins.</title>
        <authorList>
            <person name="Li Y."/>
            <person name="Tan C."/>
            <person name="Li Z."/>
            <person name="Guo J."/>
            <person name="Li S."/>
            <person name="Chen X."/>
            <person name="Wang C."/>
            <person name="Dai X."/>
            <person name="Yang H."/>
            <person name="Song W."/>
            <person name="Hou L."/>
            <person name="Xu J."/>
            <person name="Tong Z."/>
            <person name="Xu A."/>
            <person name="Yuan X."/>
            <person name="Wang W."/>
            <person name="Yang Q."/>
            <person name="Chen L."/>
            <person name="Sun Z."/>
            <person name="Wang K."/>
            <person name="Pan B."/>
            <person name="Chen J."/>
            <person name="Bao Y."/>
            <person name="Liu F."/>
            <person name="Qi X."/>
            <person name="Gang D.R."/>
            <person name="Wen J."/>
            <person name="Li J."/>
        </authorList>
    </citation>
    <scope>NUCLEOTIDE SEQUENCE</scope>
    <source>
        <strain evidence="4">Dzin_1.0</strain>
    </source>
</reference>
<feature type="repeat" description="PPR" evidence="2">
    <location>
        <begin position="390"/>
        <end position="424"/>
    </location>
</feature>